<evidence type="ECO:0000313" key="2">
    <source>
        <dbReference type="EMBL" id="MDN4161626.1"/>
    </source>
</evidence>
<comment type="caution">
    <text evidence="2">The sequence shown here is derived from an EMBL/GenBank/DDBJ whole genome shotgun (WGS) entry which is preliminary data.</text>
</comment>
<evidence type="ECO:0000256" key="1">
    <source>
        <dbReference type="SAM" id="Phobius"/>
    </source>
</evidence>
<protein>
    <recommendedName>
        <fullName evidence="4">PH domain-containing protein</fullName>
    </recommendedName>
</protein>
<organism evidence="2 3">
    <name type="scientific">Nocardioides abyssi</name>
    <dbReference type="NCBI Taxonomy" id="3058370"/>
    <lineage>
        <taxon>Bacteria</taxon>
        <taxon>Bacillati</taxon>
        <taxon>Actinomycetota</taxon>
        <taxon>Actinomycetes</taxon>
        <taxon>Propionibacteriales</taxon>
        <taxon>Nocardioidaceae</taxon>
        <taxon>Nocardioides</taxon>
    </lineage>
</organism>
<feature type="transmembrane region" description="Helical" evidence="1">
    <location>
        <begin position="38"/>
        <end position="55"/>
    </location>
</feature>
<feature type="transmembrane region" description="Helical" evidence="1">
    <location>
        <begin position="12"/>
        <end position="32"/>
    </location>
</feature>
<evidence type="ECO:0008006" key="4">
    <source>
        <dbReference type="Google" id="ProtNLM"/>
    </source>
</evidence>
<dbReference type="RefSeq" id="WP_300960526.1">
    <property type="nucleotide sequence ID" value="NZ_JAUHJR010000003.1"/>
</dbReference>
<keyword evidence="3" id="KW-1185">Reference proteome</keyword>
<evidence type="ECO:0000313" key="3">
    <source>
        <dbReference type="Proteomes" id="UP001168537"/>
    </source>
</evidence>
<proteinExistence type="predicted"/>
<keyword evidence="1" id="KW-1133">Transmembrane helix</keyword>
<keyword evidence="1" id="KW-0812">Transmembrane</keyword>
<name>A0ABT8ETY4_9ACTN</name>
<feature type="transmembrane region" description="Helical" evidence="1">
    <location>
        <begin position="118"/>
        <end position="137"/>
    </location>
</feature>
<gene>
    <name evidence="2" type="ORF">QWY29_09725</name>
</gene>
<dbReference type="EMBL" id="JAUHJR010000003">
    <property type="protein sequence ID" value="MDN4161626.1"/>
    <property type="molecule type" value="Genomic_DNA"/>
</dbReference>
<feature type="transmembrane region" description="Helical" evidence="1">
    <location>
        <begin position="83"/>
        <end position="106"/>
    </location>
</feature>
<keyword evidence="1" id="KW-0472">Membrane</keyword>
<sequence length="240" mass="24885">MRRRELGPRAWRWVAGALLVVIALVGLVMLVVGGVLRTVGGSAALGTVAALLVVMRPGRSARAGVRLTPVPGGLALPRRPGHLAALAAATLLGGLAAFCLGAAAALDGDPDRRAGTALLGSVPFMGLGLWLAVAPLLGRGRMLLTQDALVHRSLLGRTRTCPWPELRGVRADRRAGGGLRLARDDRPPLGVGSQAVDPDRLAAVLDHLAGARPRRDVLVAPDGPDVVAGWLAGERPLPRR</sequence>
<reference evidence="2" key="1">
    <citation type="submission" date="2023-06" db="EMBL/GenBank/DDBJ databases">
        <title>Draft genome sequence of Nocardioides sp. SOB72.</title>
        <authorList>
            <person name="Zhang G."/>
        </authorList>
    </citation>
    <scope>NUCLEOTIDE SEQUENCE</scope>
    <source>
        <strain evidence="2">SOB72</strain>
    </source>
</reference>
<dbReference type="Proteomes" id="UP001168537">
    <property type="component" value="Unassembled WGS sequence"/>
</dbReference>
<accession>A0ABT8ETY4</accession>